<evidence type="ECO:0000256" key="1">
    <source>
        <dbReference type="SAM" id="Phobius"/>
    </source>
</evidence>
<protein>
    <recommendedName>
        <fullName evidence="4">Acyltransferase 3 domain-containing protein</fullName>
    </recommendedName>
</protein>
<gene>
    <name evidence="2" type="ORF">FGW20_13200</name>
</gene>
<feature type="transmembrane region" description="Helical" evidence="1">
    <location>
        <begin position="16"/>
        <end position="34"/>
    </location>
</feature>
<evidence type="ECO:0000313" key="3">
    <source>
        <dbReference type="Proteomes" id="UP001168423"/>
    </source>
</evidence>
<keyword evidence="1" id="KW-1133">Transmembrane helix</keyword>
<proteinExistence type="predicted"/>
<evidence type="ECO:0000313" key="2">
    <source>
        <dbReference type="EMBL" id="MDN7013956.1"/>
    </source>
</evidence>
<keyword evidence="1" id="KW-0812">Transmembrane</keyword>
<feature type="transmembrane region" description="Helical" evidence="1">
    <location>
        <begin position="46"/>
        <end position="69"/>
    </location>
</feature>
<dbReference type="Proteomes" id="UP001168423">
    <property type="component" value="Unassembled WGS sequence"/>
</dbReference>
<organism evidence="2 3">
    <name type="scientific">Methanoculleus methanifontis</name>
    <dbReference type="NCBI Taxonomy" id="2584086"/>
    <lineage>
        <taxon>Archaea</taxon>
        <taxon>Methanobacteriati</taxon>
        <taxon>Methanobacteriota</taxon>
        <taxon>Stenosarchaea group</taxon>
        <taxon>Methanomicrobia</taxon>
        <taxon>Methanomicrobiales</taxon>
        <taxon>Methanomicrobiaceae</taxon>
        <taxon>Methanoculleus</taxon>
    </lineage>
</organism>
<reference evidence="2" key="1">
    <citation type="submission" date="2019-05" db="EMBL/GenBank/DDBJ databases">
        <title>Isolation and characterization of methanogens from the cold seep sediment at Four-Way Closure Ridge.</title>
        <authorList>
            <person name="You Y.-T."/>
            <person name="Chen S.-C."/>
            <person name="Zhang W.-L."/>
            <person name="Lai M.-C."/>
        </authorList>
    </citation>
    <scope>NUCLEOTIDE SEQUENCE</scope>
    <source>
        <strain evidence="2">FWC-SCC3</strain>
    </source>
</reference>
<dbReference type="EMBL" id="VCYI01000029">
    <property type="protein sequence ID" value="MDN7013956.1"/>
    <property type="molecule type" value="Genomic_DNA"/>
</dbReference>
<comment type="caution">
    <text evidence="2">The sequence shown here is derived from an EMBL/GenBank/DDBJ whole genome shotgun (WGS) entry which is preliminary data.</text>
</comment>
<sequence length="84" mass="9933">MNPEATARNLLYPSEWIFRLFIAAMLIHIANPQWTYAFPYLADSFIFLLGYYLLFIGAALWFVVQIWVLMKYVSSRRDSTPLHQ</sequence>
<accession>A0ABT8M5S8</accession>
<evidence type="ECO:0008006" key="4">
    <source>
        <dbReference type="Google" id="ProtNLM"/>
    </source>
</evidence>
<name>A0ABT8M5S8_9EURY</name>
<keyword evidence="1" id="KW-0472">Membrane</keyword>
<dbReference type="RefSeq" id="WP_301678546.1">
    <property type="nucleotide sequence ID" value="NZ_VCYI01000029.1"/>
</dbReference>
<keyword evidence="3" id="KW-1185">Reference proteome</keyword>